<evidence type="ECO:0000313" key="2">
    <source>
        <dbReference type="Proteomes" id="UP000277580"/>
    </source>
</evidence>
<protein>
    <recommendedName>
        <fullName evidence="3">Quino protein alcohol dehydrogenase-like protein</fullName>
    </recommendedName>
</protein>
<organism evidence="1 2">
    <name type="scientific">Morchella conica CCBAS932</name>
    <dbReference type="NCBI Taxonomy" id="1392247"/>
    <lineage>
        <taxon>Eukaryota</taxon>
        <taxon>Fungi</taxon>
        <taxon>Dikarya</taxon>
        <taxon>Ascomycota</taxon>
        <taxon>Pezizomycotina</taxon>
        <taxon>Pezizomycetes</taxon>
        <taxon>Pezizales</taxon>
        <taxon>Morchellaceae</taxon>
        <taxon>Morchella</taxon>
    </lineage>
</organism>
<dbReference type="SUPFAM" id="SSF50998">
    <property type="entry name" value="Quinoprotein alcohol dehydrogenase-like"/>
    <property type="match status" value="1"/>
</dbReference>
<dbReference type="STRING" id="1392247.A0A3N4KSD2"/>
<proteinExistence type="predicted"/>
<reference evidence="1 2" key="1">
    <citation type="journal article" date="2018" name="Nat. Ecol. Evol.">
        <title>Pezizomycetes genomes reveal the molecular basis of ectomycorrhizal truffle lifestyle.</title>
        <authorList>
            <person name="Murat C."/>
            <person name="Payen T."/>
            <person name="Noel B."/>
            <person name="Kuo A."/>
            <person name="Morin E."/>
            <person name="Chen J."/>
            <person name="Kohler A."/>
            <person name="Krizsan K."/>
            <person name="Balestrini R."/>
            <person name="Da Silva C."/>
            <person name="Montanini B."/>
            <person name="Hainaut M."/>
            <person name="Levati E."/>
            <person name="Barry K.W."/>
            <person name="Belfiori B."/>
            <person name="Cichocki N."/>
            <person name="Clum A."/>
            <person name="Dockter R.B."/>
            <person name="Fauchery L."/>
            <person name="Guy J."/>
            <person name="Iotti M."/>
            <person name="Le Tacon F."/>
            <person name="Lindquist E.A."/>
            <person name="Lipzen A."/>
            <person name="Malagnac F."/>
            <person name="Mello A."/>
            <person name="Molinier V."/>
            <person name="Miyauchi S."/>
            <person name="Poulain J."/>
            <person name="Riccioni C."/>
            <person name="Rubini A."/>
            <person name="Sitrit Y."/>
            <person name="Splivallo R."/>
            <person name="Traeger S."/>
            <person name="Wang M."/>
            <person name="Zifcakova L."/>
            <person name="Wipf D."/>
            <person name="Zambonelli A."/>
            <person name="Paolocci F."/>
            <person name="Nowrousian M."/>
            <person name="Ottonello S."/>
            <person name="Baldrian P."/>
            <person name="Spatafora J.W."/>
            <person name="Henrissat B."/>
            <person name="Nagy L.G."/>
            <person name="Aury J.M."/>
            <person name="Wincker P."/>
            <person name="Grigoriev I.V."/>
            <person name="Bonfante P."/>
            <person name="Martin F.M."/>
        </authorList>
    </citation>
    <scope>NUCLEOTIDE SEQUENCE [LARGE SCALE GENOMIC DNA]</scope>
    <source>
        <strain evidence="1 2">CCBAS932</strain>
    </source>
</reference>
<gene>
    <name evidence="1" type="ORF">P167DRAFT_573183</name>
</gene>
<sequence>MQVKISLPISPLTDIDIMGGTDDLQSGYLPNHKMDPAVVDSTNFGLLWTTLTGGSVPGSGVTEQFLAKPLVYTPSEGPQVVIAASETNWVYVLNAATGTIINKRKVRDPFDVADLPCTDIRGTVGITGTPIIKRETNTLYFYAKGYKDTVKGVFNGAYFLYAVDALTLADRPGYPVMLDGNPADNAPDKYFHGGTHLQRTSLIIKGNTVYAAFGGVCEQYNFTGYIVGTDIGTPKINAIWTTVSGPDSIAQDGTWHGGGGEAGIWQSGRSMASDGADRFFVATGNGKLLGSYSSAVPGPTPPKNLEGSVVSIKVNMTTGELTPQDHFRPYDYVNIDPDLRDIGAGGVTILDPASFSAATAPIIGIVGGKTGKMYVLNMNNMGGFKNGNGGTDAVIQTIVMPTIGSAPGGLYGTVASYPLPGVQGGGYIYAKIISTAGTASPICVYKFNPDGTLTDVARSDNTASHIGTGIPTVTSFDGAAGTGILWFTTRDGDLNAYRAIPVNGVLQRINLPTSGIKSAKFQRPAFGNGRVYVSTSDGNIVCFGKKP</sequence>
<dbReference type="InParanoid" id="A0A3N4KSD2"/>
<dbReference type="Gene3D" id="2.140.10.10">
    <property type="entry name" value="Quinoprotein alcohol dehydrogenase-like superfamily"/>
    <property type="match status" value="1"/>
</dbReference>
<dbReference type="InterPro" id="IPR011047">
    <property type="entry name" value="Quinoprotein_ADH-like_sf"/>
</dbReference>
<keyword evidence="2" id="KW-1185">Reference proteome</keyword>
<dbReference type="AlphaFoldDB" id="A0A3N4KSD2"/>
<name>A0A3N4KSD2_9PEZI</name>
<dbReference type="OrthoDB" id="5985073at2759"/>
<accession>A0A3N4KSD2</accession>
<evidence type="ECO:0000313" key="1">
    <source>
        <dbReference type="EMBL" id="RPB13514.1"/>
    </source>
</evidence>
<evidence type="ECO:0008006" key="3">
    <source>
        <dbReference type="Google" id="ProtNLM"/>
    </source>
</evidence>
<dbReference type="EMBL" id="ML119122">
    <property type="protein sequence ID" value="RPB13514.1"/>
    <property type="molecule type" value="Genomic_DNA"/>
</dbReference>
<dbReference type="Proteomes" id="UP000277580">
    <property type="component" value="Unassembled WGS sequence"/>
</dbReference>